<evidence type="ECO:0000256" key="4">
    <source>
        <dbReference type="ARBA" id="ARBA00022519"/>
    </source>
</evidence>
<feature type="domain" description="Tripartite ATP-independent periplasmic transporters DctQ component" evidence="10">
    <location>
        <begin position="30"/>
        <end position="158"/>
    </location>
</feature>
<comment type="function">
    <text evidence="9">Part of the tripartite ATP-independent periplasmic (TRAP) transport system.</text>
</comment>
<evidence type="ECO:0000256" key="6">
    <source>
        <dbReference type="ARBA" id="ARBA00022989"/>
    </source>
</evidence>
<feature type="transmembrane region" description="Helical" evidence="9">
    <location>
        <begin position="92"/>
        <end position="113"/>
    </location>
</feature>
<keyword evidence="5 9" id="KW-0812">Transmembrane</keyword>
<evidence type="ECO:0000256" key="1">
    <source>
        <dbReference type="ARBA" id="ARBA00004429"/>
    </source>
</evidence>
<feature type="transmembrane region" description="Helical" evidence="9">
    <location>
        <begin position="54"/>
        <end position="71"/>
    </location>
</feature>
<dbReference type="PANTHER" id="PTHR35011">
    <property type="entry name" value="2,3-DIKETO-L-GULONATE TRAP TRANSPORTER SMALL PERMEASE PROTEIN YIAM"/>
    <property type="match status" value="1"/>
</dbReference>
<dbReference type="Pfam" id="PF04290">
    <property type="entry name" value="DctQ"/>
    <property type="match status" value="1"/>
</dbReference>
<comment type="similarity">
    <text evidence="8 9">Belongs to the TRAP transporter small permease family.</text>
</comment>
<evidence type="ECO:0000256" key="7">
    <source>
        <dbReference type="ARBA" id="ARBA00023136"/>
    </source>
</evidence>
<keyword evidence="4 9" id="KW-0997">Cell inner membrane</keyword>
<evidence type="ECO:0000256" key="8">
    <source>
        <dbReference type="ARBA" id="ARBA00038436"/>
    </source>
</evidence>
<dbReference type="GO" id="GO:0022857">
    <property type="term" value="F:transmembrane transporter activity"/>
    <property type="evidence" value="ECO:0007669"/>
    <property type="project" value="UniProtKB-UniRule"/>
</dbReference>
<feature type="transmembrane region" description="Helical" evidence="9">
    <location>
        <begin position="20"/>
        <end position="39"/>
    </location>
</feature>
<dbReference type="PANTHER" id="PTHR35011:SF11">
    <property type="entry name" value="TRAP TRANSPORTER SMALL PERMEASE PROTEIN"/>
    <property type="match status" value="1"/>
</dbReference>
<dbReference type="GO" id="GO:0015740">
    <property type="term" value="P:C4-dicarboxylate transport"/>
    <property type="evidence" value="ECO:0007669"/>
    <property type="project" value="TreeGrafter"/>
</dbReference>
<evidence type="ECO:0000259" key="10">
    <source>
        <dbReference type="Pfam" id="PF04290"/>
    </source>
</evidence>
<name>A0A212JD08_9PROT</name>
<proteinExistence type="inferred from homology"/>
<evidence type="ECO:0000256" key="5">
    <source>
        <dbReference type="ARBA" id="ARBA00022692"/>
    </source>
</evidence>
<keyword evidence="2 9" id="KW-0813">Transport</keyword>
<dbReference type="GO" id="GO:0005886">
    <property type="term" value="C:plasma membrane"/>
    <property type="evidence" value="ECO:0007669"/>
    <property type="project" value="UniProtKB-SubCell"/>
</dbReference>
<comment type="subcellular location">
    <subcellularLocation>
        <location evidence="1 9">Cell inner membrane</location>
        <topology evidence="1 9">Multi-pass membrane protein</topology>
    </subcellularLocation>
</comment>
<keyword evidence="7 9" id="KW-0472">Membrane</keyword>
<dbReference type="AlphaFoldDB" id="A0A212JD08"/>
<dbReference type="EMBL" id="FLUO01000001">
    <property type="protein sequence ID" value="SBV97343.1"/>
    <property type="molecule type" value="Genomic_DNA"/>
</dbReference>
<gene>
    <name evidence="11" type="ORF">KL86APRO_10872</name>
</gene>
<comment type="subunit">
    <text evidence="9">The complex comprises the extracytoplasmic solute receptor protein and the two transmembrane proteins.</text>
</comment>
<organism evidence="11">
    <name type="scientific">uncultured Alphaproteobacteria bacterium</name>
    <dbReference type="NCBI Taxonomy" id="91750"/>
    <lineage>
        <taxon>Bacteria</taxon>
        <taxon>Pseudomonadati</taxon>
        <taxon>Pseudomonadota</taxon>
        <taxon>Alphaproteobacteria</taxon>
        <taxon>environmental samples</taxon>
    </lineage>
</organism>
<sequence>MRAAFESFSRLLDTFCKAILWLSGAGLFLMTMTVAWQVWGRFVINDSPVWTEPTSLLLMLWFILLAAAVGVRQRFHLSLDLFRMLMPPMVKLVLDALAFIAVGAFGAGMAWYTRDLIAQTWPVSTPGLGVPQGLSYLPVSLAGGMIVLFSIEHLIRLAFVFADEKRSAADVARLAALEKPND</sequence>
<reference evidence="11" key="1">
    <citation type="submission" date="2016-04" db="EMBL/GenBank/DDBJ databases">
        <authorList>
            <person name="Evans L.H."/>
            <person name="Alamgir A."/>
            <person name="Owens N."/>
            <person name="Weber N.D."/>
            <person name="Virtaneva K."/>
            <person name="Barbian K."/>
            <person name="Babar A."/>
            <person name="Rosenke K."/>
        </authorList>
    </citation>
    <scope>NUCLEOTIDE SEQUENCE</scope>
    <source>
        <strain evidence="11">86</strain>
    </source>
</reference>
<dbReference type="InterPro" id="IPR055348">
    <property type="entry name" value="DctQ"/>
</dbReference>
<evidence type="ECO:0000256" key="2">
    <source>
        <dbReference type="ARBA" id="ARBA00022448"/>
    </source>
</evidence>
<evidence type="ECO:0000313" key="11">
    <source>
        <dbReference type="EMBL" id="SBV97343.1"/>
    </source>
</evidence>
<dbReference type="InterPro" id="IPR007387">
    <property type="entry name" value="TRAP_DctQ"/>
</dbReference>
<accession>A0A212JD08</accession>
<feature type="transmembrane region" description="Helical" evidence="9">
    <location>
        <begin position="133"/>
        <end position="151"/>
    </location>
</feature>
<keyword evidence="6 9" id="KW-1133">Transmembrane helix</keyword>
<evidence type="ECO:0000256" key="3">
    <source>
        <dbReference type="ARBA" id="ARBA00022475"/>
    </source>
</evidence>
<evidence type="ECO:0000256" key="9">
    <source>
        <dbReference type="RuleBase" id="RU369079"/>
    </source>
</evidence>
<protein>
    <recommendedName>
        <fullName evidence="9">TRAP transporter small permease protein</fullName>
    </recommendedName>
</protein>
<keyword evidence="3" id="KW-1003">Cell membrane</keyword>